<dbReference type="GeneID" id="16573429"/>
<protein>
    <recommendedName>
        <fullName evidence="3">Actin</fullName>
    </recommendedName>
</protein>
<evidence type="ECO:0008006" key="3">
    <source>
        <dbReference type="Google" id="ProtNLM"/>
    </source>
</evidence>
<dbReference type="InterPro" id="IPR043129">
    <property type="entry name" value="ATPase_NBD"/>
</dbReference>
<dbReference type="SUPFAM" id="SSF53067">
    <property type="entry name" value="Actin-like ATPase domain"/>
    <property type="match status" value="1"/>
</dbReference>
<reference evidence="2" key="1">
    <citation type="book" date="2010" name="EXTREMOPHILES" publisher="0:0-0">
        <title>Complete genome sequences of ten hyperthermophilic archaea reveal their metabolic capabilities and possible ecological roles.</title>
        <editorList>
            <person name="?"/>
        </editorList>
        <authorList>
            <person name="Ravin N.V."/>
            <person name="Mardanov A.V."/>
            <person name="Bonch-Osmolovskaya E.A."/>
            <person name="Skryabin K.G."/>
        </authorList>
    </citation>
    <scope>NUCLEOTIDE SEQUENCE [LARGE SCALE GENOMIC DNA]</scope>
    <source>
        <strain evidence="2">1505</strain>
    </source>
</reference>
<organism evidence="1 2">
    <name type="scientific">Thermofilum adornatum 1505</name>
    <dbReference type="NCBI Taxonomy" id="697581"/>
    <lineage>
        <taxon>Archaea</taxon>
        <taxon>Thermoproteota</taxon>
        <taxon>Thermoprotei</taxon>
        <taxon>Thermofilales</taxon>
        <taxon>Thermofilaceae</taxon>
        <taxon>Thermofilum</taxon>
    </lineage>
</organism>
<dbReference type="Gene3D" id="3.30.420.570">
    <property type="match status" value="1"/>
</dbReference>
<dbReference type="Gene3D" id="3.30.420.40">
    <property type="match status" value="1"/>
</dbReference>
<evidence type="ECO:0000313" key="2">
    <source>
        <dbReference type="Proteomes" id="UP000266720"/>
    </source>
</evidence>
<gene>
    <name evidence="1" type="ORF">TCARB_1819</name>
</gene>
<sequence>MSISEYKKKYVYGEDYGTSQFKFGPIAEKPLVIDNRGLFLIGESKLLLDIFGVRKDVVVGPELSRYLGSIDDVGRYLVYPMRDGIVDKDDERAWRVLLEITRYGFEATRPKSKDFEGFYVTAALSAIAPDYMYERIFDIHAKIDAEEKLVKAVTIIPQPLAVAIAEKTVTCVVIESGHGNTQITPISMYPIRNAIVALNRGGAEADAIAAEILRDLGYEDRAHEEKFVRQFKEAVGLIPRDLSQAVEKARKEPERFRTVFSVPGTTIQVDLGNMGWARFLIGEAIFNPEHEMFESYYKRGMPRPRDTVIGGERIRGTMPLSQAIVHSVSRTSIELQPELYRDIILSGGNFAWRVPKGLEDVAVDSAQKVAYELKKLGIESNVRLVSDPLYSVWKGTIVYGIAVPDEVEWNWKTREGWYKRGVHY</sequence>
<dbReference type="InterPro" id="IPR004000">
    <property type="entry name" value="Actin"/>
</dbReference>
<dbReference type="Proteomes" id="UP000266720">
    <property type="component" value="Chromosome"/>
</dbReference>
<dbReference type="AlphaFoldDB" id="A0A3G1A946"/>
<dbReference type="RefSeq" id="WP_020962448.1">
    <property type="nucleotide sequence ID" value="NZ_CP007493.1"/>
</dbReference>
<evidence type="ECO:0000313" key="1">
    <source>
        <dbReference type="EMBL" id="AJB42855.1"/>
    </source>
</evidence>
<dbReference type="SMART" id="SM00268">
    <property type="entry name" value="ACTIN"/>
    <property type="match status" value="1"/>
</dbReference>
<proteinExistence type="predicted"/>
<dbReference type="KEGG" id="tcb:TCARB_1819"/>
<name>A0A3G1A946_9CREN</name>
<dbReference type="PANTHER" id="PTHR11937">
    <property type="entry name" value="ACTIN"/>
    <property type="match status" value="1"/>
</dbReference>
<dbReference type="EMBL" id="CP007493">
    <property type="protein sequence ID" value="AJB42855.1"/>
    <property type="molecule type" value="Genomic_DNA"/>
</dbReference>
<dbReference type="Pfam" id="PF00022">
    <property type="entry name" value="Actin"/>
    <property type="match status" value="1"/>
</dbReference>
<accession>A0A3G1A946</accession>
<dbReference type="STRING" id="697581.TCARB_1819"/>
<dbReference type="GeneID" id="25407231"/>